<evidence type="ECO:0000313" key="3">
    <source>
        <dbReference type="Proteomes" id="UP001595839"/>
    </source>
</evidence>
<feature type="domain" description="Aminoglycoside phosphotransferase" evidence="1">
    <location>
        <begin position="47"/>
        <end position="249"/>
    </location>
</feature>
<dbReference type="InterPro" id="IPR011009">
    <property type="entry name" value="Kinase-like_dom_sf"/>
</dbReference>
<protein>
    <submittedName>
        <fullName evidence="2">Phosphotransferase</fullName>
    </submittedName>
</protein>
<comment type="caution">
    <text evidence="2">The sequence shown here is derived from an EMBL/GenBank/DDBJ whole genome shotgun (WGS) entry which is preliminary data.</text>
</comment>
<gene>
    <name evidence="2" type="ORF">ACFPIH_37040</name>
</gene>
<dbReference type="EMBL" id="JBHSFK010000030">
    <property type="protein sequence ID" value="MFC4505034.1"/>
    <property type="molecule type" value="Genomic_DNA"/>
</dbReference>
<dbReference type="RefSeq" id="WP_381182361.1">
    <property type="nucleotide sequence ID" value="NZ_JBHSFK010000030.1"/>
</dbReference>
<dbReference type="Pfam" id="PF01636">
    <property type="entry name" value="APH"/>
    <property type="match status" value="1"/>
</dbReference>
<dbReference type="SUPFAM" id="SSF56112">
    <property type="entry name" value="Protein kinase-like (PK-like)"/>
    <property type="match status" value="1"/>
</dbReference>
<dbReference type="InterPro" id="IPR002575">
    <property type="entry name" value="Aminoglycoside_PTrfase"/>
</dbReference>
<reference evidence="3" key="1">
    <citation type="journal article" date="2019" name="Int. J. Syst. Evol. Microbiol.">
        <title>The Global Catalogue of Microorganisms (GCM) 10K type strain sequencing project: providing services to taxonomists for standard genome sequencing and annotation.</title>
        <authorList>
            <consortium name="The Broad Institute Genomics Platform"/>
            <consortium name="The Broad Institute Genome Sequencing Center for Infectious Disease"/>
            <person name="Wu L."/>
            <person name="Ma J."/>
        </authorList>
    </citation>
    <scope>NUCLEOTIDE SEQUENCE [LARGE SCALE GENOMIC DNA]</scope>
    <source>
        <strain evidence="3">CGMCC 4.7177</strain>
    </source>
</reference>
<evidence type="ECO:0000259" key="1">
    <source>
        <dbReference type="Pfam" id="PF01636"/>
    </source>
</evidence>
<keyword evidence="3" id="KW-1185">Reference proteome</keyword>
<dbReference type="Gene3D" id="3.90.1200.10">
    <property type="match status" value="1"/>
</dbReference>
<evidence type="ECO:0000313" key="2">
    <source>
        <dbReference type="EMBL" id="MFC4505034.1"/>
    </source>
</evidence>
<accession>A0ABV9AYW7</accession>
<organism evidence="2 3">
    <name type="scientific">Streptomyces vulcanius</name>
    <dbReference type="NCBI Taxonomy" id="1441876"/>
    <lineage>
        <taxon>Bacteria</taxon>
        <taxon>Bacillati</taxon>
        <taxon>Actinomycetota</taxon>
        <taxon>Actinomycetes</taxon>
        <taxon>Kitasatosporales</taxon>
        <taxon>Streptomycetaceae</taxon>
        <taxon>Streptomyces</taxon>
    </lineage>
</organism>
<dbReference type="Proteomes" id="UP001595839">
    <property type="component" value="Unassembled WGS sequence"/>
</dbReference>
<proteinExistence type="predicted"/>
<sequence length="293" mass="31470">MTDPQFLPAPVRAWAESTLGALVAVRPAPPGPSPAGVWHVVRACDDARFQVKIAPTPGAFTRETFAYRHAVPALGPGNAPRLVATSARQLALIVTALPGTPLGRLRPTDVVPGTVLWRAGSLLAQLHQAGRPTVTAYREASSVLSRLADESAHHVDMAGDWLPAEDQKFVMALADRLRVVDRLPLGFVHGGALASSLLWSDGSRAALRDFERSRFAPVVLDFVHPADGLWATRRDTFFDGYGRALGHGERLALRCLTGLRAARSMAEGRAAGDRTAARRGRAVLHRLKNEVSA</sequence>
<name>A0ABV9AYW7_9ACTN</name>